<feature type="compositionally biased region" description="Basic residues" evidence="3">
    <location>
        <begin position="1"/>
        <end position="14"/>
    </location>
</feature>
<feature type="region of interest" description="Disordered" evidence="3">
    <location>
        <begin position="805"/>
        <end position="824"/>
    </location>
</feature>
<evidence type="ECO:0000259" key="4">
    <source>
        <dbReference type="Pfam" id="PF07557"/>
    </source>
</evidence>
<comment type="similarity">
    <text evidence="1">Belongs to the shugoshin family.</text>
</comment>
<feature type="compositionally biased region" description="Polar residues" evidence="3">
    <location>
        <begin position="254"/>
        <end position="263"/>
    </location>
</feature>
<protein>
    <recommendedName>
        <fullName evidence="4">Shugoshin C-terminal domain-containing protein</fullName>
    </recommendedName>
</protein>
<feature type="compositionally biased region" description="Acidic residues" evidence="3">
    <location>
        <begin position="225"/>
        <end position="234"/>
    </location>
</feature>
<feature type="region of interest" description="Disordered" evidence="3">
    <location>
        <begin position="225"/>
        <end position="271"/>
    </location>
</feature>
<feature type="compositionally biased region" description="Acidic residues" evidence="3">
    <location>
        <begin position="296"/>
        <end position="310"/>
    </location>
</feature>
<reference evidence="5" key="1">
    <citation type="submission" date="2021-01" db="EMBL/GenBank/DDBJ databases">
        <authorList>
            <person name="Corre E."/>
            <person name="Pelletier E."/>
            <person name="Niang G."/>
            <person name="Scheremetjew M."/>
            <person name="Finn R."/>
            <person name="Kale V."/>
            <person name="Holt S."/>
            <person name="Cochrane G."/>
            <person name="Meng A."/>
            <person name="Brown T."/>
            <person name="Cohen L."/>
        </authorList>
    </citation>
    <scope>NUCLEOTIDE SEQUENCE</scope>
    <source>
        <strain evidence="5">GSO104</strain>
    </source>
</reference>
<feature type="compositionally biased region" description="Polar residues" evidence="3">
    <location>
        <begin position="626"/>
        <end position="650"/>
    </location>
</feature>
<evidence type="ECO:0000256" key="3">
    <source>
        <dbReference type="SAM" id="MobiDB-lite"/>
    </source>
</evidence>
<feature type="region of interest" description="Disordered" evidence="3">
    <location>
        <begin position="286"/>
        <end position="388"/>
    </location>
</feature>
<feature type="compositionally biased region" description="Low complexity" evidence="3">
    <location>
        <begin position="533"/>
        <end position="553"/>
    </location>
</feature>
<feature type="compositionally biased region" description="Low complexity" evidence="3">
    <location>
        <begin position="744"/>
        <end position="756"/>
    </location>
</feature>
<feature type="compositionally biased region" description="Polar residues" evidence="3">
    <location>
        <begin position="443"/>
        <end position="493"/>
    </location>
</feature>
<feature type="region of interest" description="Disordered" evidence="3">
    <location>
        <begin position="403"/>
        <end position="782"/>
    </location>
</feature>
<feature type="domain" description="Shugoshin C-terminal" evidence="4">
    <location>
        <begin position="825"/>
        <end position="846"/>
    </location>
</feature>
<feature type="compositionally biased region" description="Low complexity" evidence="3">
    <location>
        <begin position="403"/>
        <end position="418"/>
    </location>
</feature>
<dbReference type="GO" id="GO:0000775">
    <property type="term" value="C:chromosome, centromeric region"/>
    <property type="evidence" value="ECO:0007669"/>
    <property type="project" value="InterPro"/>
</dbReference>
<evidence type="ECO:0000313" key="5">
    <source>
        <dbReference type="EMBL" id="CAE4591262.1"/>
    </source>
</evidence>
<feature type="compositionally biased region" description="Polar residues" evidence="3">
    <location>
        <begin position="184"/>
        <end position="206"/>
    </location>
</feature>
<feature type="compositionally biased region" description="Low complexity" evidence="3">
    <location>
        <begin position="805"/>
        <end position="817"/>
    </location>
</feature>
<sequence>MRKAGLKSRNRRTRPANGNGGPSASYGAAPNYGASQEGGGQGVIGERRKPTAEEAALTAKNYRLAKELSDLRVRHRDETRVVTRLTMENMNLASRCREAISHVAMLKKELAMQQRRTQEMMSLRMQQPQQPQQPQQEMSMVKSSPALSCFPDAQPESAMAASPAAIPSSPALDINNRMSLTPASNQLAKQSNQQSLVNPSTPQDQLTPMVRLSSAEKYREFDMAFDDTEVDDPELSSIPQESSLRRETKPKGIQSAQHNSRSTSSEDKFDATNSLGLARKLNKNISISTTRKFDAPDDAPADEMLLDDEVSGFNSSDFFAHSKAPSLPTTPEKGGLDNGLESAFSALHFKTDPPSRAGKKKEGRDSDDGMPESPALSSPGILNQNRKSISSSIDAFEASFNTTFPSTFSTTTEESPPSLDMAFDVPEFSDPFFLGSVDGGGASSSTTFHETSRGSTSVGNSEISMNNKTAASNTTDSSTFGTSEILQPNQSSKALDKSLGTIPNNDWNGADSKNQSLTSLKLDTPGKKTKQGLSSLVNESPSPSSLFPASAMSTFEMMSEQSLYHTPGRSTGQKQYIDGPGDELFHTPPSSVPVASNSDTSKGPSPQRPEKMASSSVRARYDAALSINNSRSKSDQQKNQPPNPKTTGSEGSKIETSHSPTLVLRRLQQRRTKEKTNNVEESSGDPPPESSLVRRAVISSSKGVSKENNGLSENYVGRRFEGRLMDENTSSSNETKEKRILTIKGSSSKASSFQKSPVGKIFSNQQANSGSPFRRSGVSRIGNTMTPDIMHAEIRQLDAIANASSTSASSAPADTSSGFSSTFSKRRNIKHPVSYTEPSLNSKLRRGDVYFPKVEAKASPARRNRENDGQLGSMQMPTAESHPLGPVDAVNHESKNSEEVLKDLVASCNTSTPVYS</sequence>
<proteinExistence type="inferred from homology"/>
<evidence type="ECO:0000256" key="1">
    <source>
        <dbReference type="ARBA" id="ARBA00010845"/>
    </source>
</evidence>
<dbReference type="Pfam" id="PF07557">
    <property type="entry name" value="Shugoshin_C"/>
    <property type="match status" value="1"/>
</dbReference>
<feature type="compositionally biased region" description="Polar residues" evidence="3">
    <location>
        <begin position="501"/>
        <end position="521"/>
    </location>
</feature>
<feature type="region of interest" description="Disordered" evidence="3">
    <location>
        <begin position="851"/>
        <end position="898"/>
    </location>
</feature>
<feature type="region of interest" description="Disordered" evidence="3">
    <location>
        <begin position="1"/>
        <end position="52"/>
    </location>
</feature>
<feature type="compositionally biased region" description="Basic and acidic residues" evidence="3">
    <location>
        <begin position="716"/>
        <end position="726"/>
    </location>
</feature>
<name>A0A7S4QRU1_9STRA</name>
<dbReference type="EMBL" id="HBNS01008124">
    <property type="protein sequence ID" value="CAE4591262.1"/>
    <property type="molecule type" value="Transcribed_RNA"/>
</dbReference>
<evidence type="ECO:0000256" key="2">
    <source>
        <dbReference type="ARBA" id="ARBA00022829"/>
    </source>
</evidence>
<feature type="region of interest" description="Disordered" evidence="3">
    <location>
        <begin position="184"/>
        <end position="207"/>
    </location>
</feature>
<dbReference type="InterPro" id="IPR011515">
    <property type="entry name" value="Shugoshin_C"/>
</dbReference>
<gene>
    <name evidence="5" type="ORF">DBRI00130_LOCUS6584</name>
</gene>
<dbReference type="GO" id="GO:0005634">
    <property type="term" value="C:nucleus"/>
    <property type="evidence" value="ECO:0007669"/>
    <property type="project" value="InterPro"/>
</dbReference>
<dbReference type="GO" id="GO:0045132">
    <property type="term" value="P:meiotic chromosome segregation"/>
    <property type="evidence" value="ECO:0007669"/>
    <property type="project" value="InterPro"/>
</dbReference>
<keyword evidence="2" id="KW-0159">Chromosome partition</keyword>
<dbReference type="AlphaFoldDB" id="A0A7S4QRU1"/>
<feature type="compositionally biased region" description="Polar residues" evidence="3">
    <location>
        <begin position="762"/>
        <end position="771"/>
    </location>
</feature>
<accession>A0A7S4QRU1</accession>
<feature type="compositionally biased region" description="Polar residues" evidence="3">
    <location>
        <begin position="559"/>
        <end position="574"/>
    </location>
</feature>
<organism evidence="5">
    <name type="scientific">Ditylum brightwellii</name>
    <dbReference type="NCBI Taxonomy" id="49249"/>
    <lineage>
        <taxon>Eukaryota</taxon>
        <taxon>Sar</taxon>
        <taxon>Stramenopiles</taxon>
        <taxon>Ochrophyta</taxon>
        <taxon>Bacillariophyta</taxon>
        <taxon>Mediophyceae</taxon>
        <taxon>Lithodesmiophycidae</taxon>
        <taxon>Lithodesmiales</taxon>
        <taxon>Lithodesmiaceae</taxon>
        <taxon>Ditylum</taxon>
    </lineage>
</organism>
<feature type="compositionally biased region" description="Polar residues" evidence="3">
    <location>
        <begin position="593"/>
        <end position="604"/>
    </location>
</feature>
<feature type="compositionally biased region" description="Polar residues" evidence="3">
    <location>
        <begin position="698"/>
        <end position="712"/>
    </location>
</feature>